<dbReference type="GO" id="GO:0006412">
    <property type="term" value="P:translation"/>
    <property type="evidence" value="ECO:0007669"/>
    <property type="project" value="InterPro"/>
</dbReference>
<keyword evidence="5" id="KW-1185">Reference proteome</keyword>
<dbReference type="GeneTree" id="ENSGT00950000183210"/>
<dbReference type="AlphaFoldDB" id="A0A7N4NWU2"/>
<dbReference type="SUPFAM" id="SSF53137">
    <property type="entry name" value="Translational machinery components"/>
    <property type="match status" value="1"/>
</dbReference>
<name>A0A7N4NWU2_SARHA</name>
<accession>A0A7N4NWU2</accession>
<dbReference type="GO" id="GO:0003735">
    <property type="term" value="F:structural constituent of ribosome"/>
    <property type="evidence" value="ECO:0007669"/>
    <property type="project" value="InterPro"/>
</dbReference>
<evidence type="ECO:0000313" key="4">
    <source>
        <dbReference type="Ensembl" id="ENSSHAP00000029390.1"/>
    </source>
</evidence>
<keyword evidence="3" id="KW-0687">Ribonucleoprotein</keyword>
<dbReference type="Proteomes" id="UP000007648">
    <property type="component" value="Unassembled WGS sequence"/>
</dbReference>
<protein>
    <submittedName>
        <fullName evidence="4">Uncharacterized protein</fullName>
    </submittedName>
</protein>
<reference evidence="4" key="3">
    <citation type="submission" date="2025-09" db="UniProtKB">
        <authorList>
            <consortium name="Ensembl"/>
        </authorList>
    </citation>
    <scope>IDENTIFICATION</scope>
</reference>
<dbReference type="GO" id="GO:0008097">
    <property type="term" value="F:5S rRNA binding"/>
    <property type="evidence" value="ECO:0007669"/>
    <property type="project" value="InterPro"/>
</dbReference>
<dbReference type="GO" id="GO:0000027">
    <property type="term" value="P:ribosomal large subunit assembly"/>
    <property type="evidence" value="ECO:0007669"/>
    <property type="project" value="TreeGrafter"/>
</dbReference>
<sequence length="91" mass="10533">MNYHKFFFQGHAKPPPLQKVPGSFRNGKRKNGLFYARKQLIIQNKNKYNTPKCRMIIWVTNKAIICQIAYARIEGDRIVCATSALSYQSLV</sequence>
<dbReference type="PRINTS" id="PR00058">
    <property type="entry name" value="RIBOSOMALL5"/>
</dbReference>
<evidence type="ECO:0000313" key="5">
    <source>
        <dbReference type="Proteomes" id="UP000007648"/>
    </source>
</evidence>
<keyword evidence="2" id="KW-0689">Ribosomal protein</keyword>
<dbReference type="Gene3D" id="3.30.420.100">
    <property type="match status" value="1"/>
</dbReference>
<reference evidence="4" key="2">
    <citation type="submission" date="2025-08" db="UniProtKB">
        <authorList>
            <consortium name="Ensembl"/>
        </authorList>
    </citation>
    <scope>IDENTIFICATION</scope>
</reference>
<dbReference type="GO" id="GO:0022625">
    <property type="term" value="C:cytosolic large ribosomal subunit"/>
    <property type="evidence" value="ECO:0007669"/>
    <property type="project" value="TreeGrafter"/>
</dbReference>
<evidence type="ECO:0000256" key="1">
    <source>
        <dbReference type="ARBA" id="ARBA00007116"/>
    </source>
</evidence>
<dbReference type="PANTHER" id="PTHR23410">
    <property type="entry name" value="RIBOSOMAL PROTEIN L5-RELATED"/>
    <property type="match status" value="1"/>
</dbReference>
<dbReference type="Pfam" id="PF17144">
    <property type="entry name" value="Ribosomal_L5e"/>
    <property type="match status" value="1"/>
</dbReference>
<dbReference type="Ensembl" id="ENSSHAT00000052048.1">
    <property type="protein sequence ID" value="ENSSHAP00000029390.1"/>
    <property type="gene ID" value="ENSSHAG00000031981.1"/>
</dbReference>
<dbReference type="InterPro" id="IPR005485">
    <property type="entry name" value="Rbsml_uL18_euk_arch"/>
</dbReference>
<evidence type="ECO:0000256" key="3">
    <source>
        <dbReference type="ARBA" id="ARBA00023274"/>
    </source>
</evidence>
<dbReference type="PANTHER" id="PTHR23410:SF12">
    <property type="entry name" value="LARGE RIBOSOMAL SUBUNIT PROTEIN UL18"/>
    <property type="match status" value="1"/>
</dbReference>
<comment type="similarity">
    <text evidence="1">Belongs to the universal ribosomal protein uL18 family.</text>
</comment>
<proteinExistence type="inferred from homology"/>
<dbReference type="InParanoid" id="A0A7N4NWU2"/>
<evidence type="ECO:0000256" key="2">
    <source>
        <dbReference type="ARBA" id="ARBA00022980"/>
    </source>
</evidence>
<reference evidence="4 5" key="1">
    <citation type="journal article" date="2011" name="Proc. Natl. Acad. Sci. U.S.A.">
        <title>Genetic diversity and population structure of the endangered marsupial Sarcophilus harrisii (Tasmanian devil).</title>
        <authorList>
            <person name="Miller W."/>
            <person name="Hayes V.M."/>
            <person name="Ratan A."/>
            <person name="Petersen D.C."/>
            <person name="Wittekindt N.E."/>
            <person name="Miller J."/>
            <person name="Walenz B."/>
            <person name="Knight J."/>
            <person name="Qi J."/>
            <person name="Zhao F."/>
            <person name="Wang Q."/>
            <person name="Bedoya-Reina O.C."/>
            <person name="Katiyar N."/>
            <person name="Tomsho L.P."/>
            <person name="Kasson L.M."/>
            <person name="Hardie R.A."/>
            <person name="Woodbridge P."/>
            <person name="Tindall E.A."/>
            <person name="Bertelsen M.F."/>
            <person name="Dixon D."/>
            <person name="Pyecroft S."/>
            <person name="Helgen K.M."/>
            <person name="Lesk A.M."/>
            <person name="Pringle T.H."/>
            <person name="Patterson N."/>
            <person name="Zhang Y."/>
            <person name="Kreiss A."/>
            <person name="Woods G.M."/>
            <person name="Jones M.E."/>
            <person name="Schuster S.C."/>
        </authorList>
    </citation>
    <scope>NUCLEOTIDE SEQUENCE [LARGE SCALE GENOMIC DNA]</scope>
</reference>
<organism evidence="4 5">
    <name type="scientific">Sarcophilus harrisii</name>
    <name type="common">Tasmanian devil</name>
    <name type="synonym">Sarcophilus laniarius</name>
    <dbReference type="NCBI Taxonomy" id="9305"/>
    <lineage>
        <taxon>Eukaryota</taxon>
        <taxon>Metazoa</taxon>
        <taxon>Chordata</taxon>
        <taxon>Craniata</taxon>
        <taxon>Vertebrata</taxon>
        <taxon>Euteleostomi</taxon>
        <taxon>Mammalia</taxon>
        <taxon>Metatheria</taxon>
        <taxon>Dasyuromorphia</taxon>
        <taxon>Dasyuridae</taxon>
        <taxon>Sarcophilus</taxon>
    </lineage>
</organism>